<proteinExistence type="predicted"/>
<evidence type="ECO:0000256" key="1">
    <source>
        <dbReference type="SAM" id="MobiDB-lite"/>
    </source>
</evidence>
<name>A0A0A8YEE5_ARUDO</name>
<evidence type="ECO:0000313" key="2">
    <source>
        <dbReference type="EMBL" id="JAD24456.1"/>
    </source>
</evidence>
<reference evidence="2" key="2">
    <citation type="journal article" date="2015" name="Data Brief">
        <title>Shoot transcriptome of the giant reed, Arundo donax.</title>
        <authorList>
            <person name="Barrero R.A."/>
            <person name="Guerrero F.D."/>
            <person name="Moolhuijzen P."/>
            <person name="Goolsby J.A."/>
            <person name="Tidwell J."/>
            <person name="Bellgard S.E."/>
            <person name="Bellgard M.I."/>
        </authorList>
    </citation>
    <scope>NUCLEOTIDE SEQUENCE</scope>
    <source>
        <tissue evidence="2">Shoot tissue taken approximately 20 cm above the soil surface</tissue>
    </source>
</reference>
<accession>A0A0A8YEE5</accession>
<protein>
    <submittedName>
        <fullName evidence="2">Uncharacterized protein</fullName>
    </submittedName>
</protein>
<dbReference type="EMBL" id="GBRH01273439">
    <property type="protein sequence ID" value="JAD24456.1"/>
    <property type="molecule type" value="Transcribed_RNA"/>
</dbReference>
<organism evidence="2">
    <name type="scientific">Arundo donax</name>
    <name type="common">Giant reed</name>
    <name type="synonym">Donax arundinaceus</name>
    <dbReference type="NCBI Taxonomy" id="35708"/>
    <lineage>
        <taxon>Eukaryota</taxon>
        <taxon>Viridiplantae</taxon>
        <taxon>Streptophyta</taxon>
        <taxon>Embryophyta</taxon>
        <taxon>Tracheophyta</taxon>
        <taxon>Spermatophyta</taxon>
        <taxon>Magnoliopsida</taxon>
        <taxon>Liliopsida</taxon>
        <taxon>Poales</taxon>
        <taxon>Poaceae</taxon>
        <taxon>PACMAD clade</taxon>
        <taxon>Arundinoideae</taxon>
        <taxon>Arundineae</taxon>
        <taxon>Arundo</taxon>
    </lineage>
</organism>
<dbReference type="AlphaFoldDB" id="A0A0A8YEE5"/>
<sequence>MPKYHQLKKELLETDSLGSLGSNWSAPNAWTQGLWPP</sequence>
<feature type="region of interest" description="Disordered" evidence="1">
    <location>
        <begin position="17"/>
        <end position="37"/>
    </location>
</feature>
<feature type="compositionally biased region" description="Polar residues" evidence="1">
    <location>
        <begin position="17"/>
        <end position="31"/>
    </location>
</feature>
<reference evidence="2" key="1">
    <citation type="submission" date="2014-09" db="EMBL/GenBank/DDBJ databases">
        <authorList>
            <person name="Magalhaes I.L.F."/>
            <person name="Oliveira U."/>
            <person name="Santos F.R."/>
            <person name="Vidigal T.H.D.A."/>
            <person name="Brescovit A.D."/>
            <person name="Santos A.J."/>
        </authorList>
    </citation>
    <scope>NUCLEOTIDE SEQUENCE</scope>
    <source>
        <tissue evidence="2">Shoot tissue taken approximately 20 cm above the soil surface</tissue>
    </source>
</reference>